<comment type="caution">
    <text evidence="9">The sequence shown here is derived from an EMBL/GenBank/DDBJ whole genome shotgun (WGS) entry which is preliminary data.</text>
</comment>
<feature type="compositionally biased region" description="Basic and acidic residues" evidence="8">
    <location>
        <begin position="174"/>
        <end position="186"/>
    </location>
</feature>
<dbReference type="InterPro" id="IPR012173">
    <property type="entry name" value="Mpp10"/>
</dbReference>
<gene>
    <name evidence="9" type="ORF">JTE90_015172</name>
</gene>
<proteinExistence type="inferred from homology"/>
<evidence type="ECO:0000256" key="4">
    <source>
        <dbReference type="ARBA" id="ARBA00023242"/>
    </source>
</evidence>
<dbReference type="EMBL" id="JAFNEN010000138">
    <property type="protein sequence ID" value="KAG8192537.1"/>
    <property type="molecule type" value="Genomic_DNA"/>
</dbReference>
<keyword evidence="3 7" id="KW-0698">rRNA processing</keyword>
<name>A0AAV6V7G2_9ARAC</name>
<evidence type="ECO:0000313" key="10">
    <source>
        <dbReference type="Proteomes" id="UP000827092"/>
    </source>
</evidence>
<feature type="compositionally biased region" description="Basic residues" evidence="8">
    <location>
        <begin position="629"/>
        <end position="644"/>
    </location>
</feature>
<feature type="compositionally biased region" description="Acidic residues" evidence="8">
    <location>
        <begin position="373"/>
        <end position="394"/>
    </location>
</feature>
<feature type="compositionally biased region" description="Basic and acidic residues" evidence="8">
    <location>
        <begin position="253"/>
        <end position="266"/>
    </location>
</feature>
<comment type="similarity">
    <text evidence="6 7">Belongs to the MPP10 family.</text>
</comment>
<dbReference type="GO" id="GO:0006364">
    <property type="term" value="P:rRNA processing"/>
    <property type="evidence" value="ECO:0007669"/>
    <property type="project" value="UniProtKB-KW"/>
</dbReference>
<evidence type="ECO:0000313" key="9">
    <source>
        <dbReference type="EMBL" id="KAG8192537.1"/>
    </source>
</evidence>
<keyword evidence="10" id="KW-1185">Reference proteome</keyword>
<evidence type="ECO:0000256" key="5">
    <source>
        <dbReference type="ARBA" id="ARBA00023274"/>
    </source>
</evidence>
<reference evidence="9 10" key="1">
    <citation type="journal article" date="2022" name="Nat. Ecol. Evol.">
        <title>A masculinizing supergene underlies an exaggerated male reproductive morph in a spider.</title>
        <authorList>
            <person name="Hendrickx F."/>
            <person name="De Corte Z."/>
            <person name="Sonet G."/>
            <person name="Van Belleghem S.M."/>
            <person name="Kostlbacher S."/>
            <person name="Vangestel C."/>
        </authorList>
    </citation>
    <scope>NUCLEOTIDE SEQUENCE [LARGE SCALE GENOMIC DNA]</scope>
    <source>
        <strain evidence="9">W744_W776</strain>
    </source>
</reference>
<keyword evidence="5 7" id="KW-0687">Ribonucleoprotein</keyword>
<feature type="compositionally biased region" description="Basic and acidic residues" evidence="8">
    <location>
        <begin position="619"/>
        <end position="628"/>
    </location>
</feature>
<dbReference type="PANTHER" id="PTHR17039">
    <property type="entry name" value="U3 SMALL NUCLEOLAR RIBONUCLEOPROTEIN PROTEIN MPP10"/>
    <property type="match status" value="1"/>
</dbReference>
<evidence type="ECO:0000256" key="7">
    <source>
        <dbReference type="PIRNR" id="PIRNR017300"/>
    </source>
</evidence>
<evidence type="ECO:0000256" key="2">
    <source>
        <dbReference type="ARBA" id="ARBA00022517"/>
    </source>
</evidence>
<feature type="region of interest" description="Disordered" evidence="8">
    <location>
        <begin position="615"/>
        <end position="685"/>
    </location>
</feature>
<evidence type="ECO:0000256" key="8">
    <source>
        <dbReference type="SAM" id="MobiDB-lite"/>
    </source>
</evidence>
<feature type="compositionally biased region" description="Acidic residues" evidence="8">
    <location>
        <begin position="232"/>
        <end position="252"/>
    </location>
</feature>
<dbReference type="AlphaFoldDB" id="A0AAV6V7G2"/>
<feature type="compositionally biased region" description="Acidic residues" evidence="8">
    <location>
        <begin position="313"/>
        <end position="323"/>
    </location>
</feature>
<feature type="region of interest" description="Disordered" evidence="8">
    <location>
        <begin position="300"/>
        <end position="421"/>
    </location>
</feature>
<accession>A0AAV6V7G2</accession>
<protein>
    <recommendedName>
        <fullName evidence="7">U3 small nucleolar ribonucleoprotein protein MPP10</fullName>
    </recommendedName>
</protein>
<feature type="compositionally biased region" description="Basic and acidic residues" evidence="8">
    <location>
        <begin position="659"/>
        <end position="668"/>
    </location>
</feature>
<evidence type="ECO:0000256" key="6">
    <source>
        <dbReference type="ARBA" id="ARBA00029455"/>
    </source>
</evidence>
<keyword evidence="4 7" id="KW-0539">Nucleus</keyword>
<dbReference type="PANTHER" id="PTHR17039:SF0">
    <property type="entry name" value="U3 SMALL NUCLEOLAR RIBONUCLEOPROTEIN PROTEIN MPP10"/>
    <property type="match status" value="1"/>
</dbReference>
<dbReference type="PIRSF" id="PIRSF017300">
    <property type="entry name" value="snoRNP_Mpp10"/>
    <property type="match status" value="1"/>
</dbReference>
<dbReference type="Pfam" id="PF04006">
    <property type="entry name" value="Mpp10"/>
    <property type="match status" value="2"/>
</dbReference>
<feature type="compositionally biased region" description="Basic and acidic residues" evidence="8">
    <location>
        <begin position="300"/>
        <end position="312"/>
    </location>
</feature>
<organism evidence="9 10">
    <name type="scientific">Oedothorax gibbosus</name>
    <dbReference type="NCBI Taxonomy" id="931172"/>
    <lineage>
        <taxon>Eukaryota</taxon>
        <taxon>Metazoa</taxon>
        <taxon>Ecdysozoa</taxon>
        <taxon>Arthropoda</taxon>
        <taxon>Chelicerata</taxon>
        <taxon>Arachnida</taxon>
        <taxon>Araneae</taxon>
        <taxon>Araneomorphae</taxon>
        <taxon>Entelegynae</taxon>
        <taxon>Araneoidea</taxon>
        <taxon>Linyphiidae</taxon>
        <taxon>Erigoninae</taxon>
        <taxon>Oedothorax</taxon>
    </lineage>
</organism>
<dbReference type="GO" id="GO:0034457">
    <property type="term" value="C:Mpp10 complex"/>
    <property type="evidence" value="ECO:0007669"/>
    <property type="project" value="UniProtKB-UniRule"/>
</dbReference>
<feature type="region of interest" description="Disordered" evidence="8">
    <location>
        <begin position="111"/>
        <end position="275"/>
    </location>
</feature>
<evidence type="ECO:0000256" key="3">
    <source>
        <dbReference type="ARBA" id="ARBA00022552"/>
    </source>
</evidence>
<evidence type="ECO:0000256" key="1">
    <source>
        <dbReference type="ARBA" id="ARBA00004604"/>
    </source>
</evidence>
<comment type="function">
    <text evidence="7">Involved in nucleolar processing of pre-18S ribosomal RNA.</text>
</comment>
<sequence length="714" mass="81703">MASHLNHMFENVFEKFESLTNKPEQFLKPASDQSLSFKNVTKELYNAIYQANQLTDLQSKALPKLLIDGFDEEQIWQQIELQNKVAISHLENTSSRIDVKGLHLGIDTEENFENGEDSFHNPSSVGHNDDEEMDVDDEEAALNLDDDESEDLDGEDSDEYVDFEKPTGKSKPNKSKENKNSLKDERGDEESEDLDDEDSDEYIDIESPSKKQKSQKRVTFQIDEFTEKSNDLEDAESEDLDGDDSDEYSDGEGTDKAKSKRLDSKKNAKSSRKGFRTEVDDQFFQLSKLEKFLRLEDLKEERSWDENKKGDESSDEDEIDLFEDIPSTDSDSEEESEQPTSTKKSSKELMYSDFFDVPGSGDESGDDTKDLANDDFDDDDFNEEDVQSEDENMEENINPSESQNDENLEKNSKNKTPFQLQQEKIREQIALFEKGLLEPAPWHLTGEVDAMKRPSEGLLELQTDFDVNARPVVIEDKPLCEKLEDMLKNTIKNKAYSDGERQYKTNNEIIAQKKEIIIEQNKSSKSLAQEYEDMYLKQKHNPGEEENPKHIAIKKLRDSLFPELHALFSHIPKPAVPDIKIVSNLPAISVEEVAPTSVSDVTLLAPEEIKKRSGLVKGVTERESTDKKRERRKKKALQKIKAKKREQESEGKPASGKLNKKEKLEAIKKLKQHRNTKIAKVDGNKIKSSKDFFNKLQETVTTNTKQVPPKKKNK</sequence>
<dbReference type="Proteomes" id="UP000827092">
    <property type="component" value="Unassembled WGS sequence"/>
</dbReference>
<keyword evidence="2 7" id="KW-0690">Ribosome biogenesis</keyword>
<dbReference type="GO" id="GO:0032040">
    <property type="term" value="C:small-subunit processome"/>
    <property type="evidence" value="ECO:0007669"/>
    <property type="project" value="TreeGrafter"/>
</dbReference>
<dbReference type="GO" id="GO:0005732">
    <property type="term" value="C:sno(s)RNA-containing ribonucleoprotein complex"/>
    <property type="evidence" value="ECO:0007669"/>
    <property type="project" value="UniProtKB-UniRule"/>
</dbReference>
<feature type="compositionally biased region" description="Acidic residues" evidence="8">
    <location>
        <begin position="187"/>
        <end position="204"/>
    </location>
</feature>
<feature type="compositionally biased region" description="Acidic residues" evidence="8">
    <location>
        <begin position="129"/>
        <end position="161"/>
    </location>
</feature>
<comment type="subcellular location">
    <subcellularLocation>
        <location evidence="1 7">Nucleus</location>
        <location evidence="1 7">Nucleolus</location>
    </subcellularLocation>
</comment>